<evidence type="ECO:0000313" key="1">
    <source>
        <dbReference type="EMBL" id="KAI5447560.1"/>
    </source>
</evidence>
<organism evidence="1 2">
    <name type="scientific">Pisum sativum</name>
    <name type="common">Garden pea</name>
    <name type="synonym">Lathyrus oleraceus</name>
    <dbReference type="NCBI Taxonomy" id="3888"/>
    <lineage>
        <taxon>Eukaryota</taxon>
        <taxon>Viridiplantae</taxon>
        <taxon>Streptophyta</taxon>
        <taxon>Embryophyta</taxon>
        <taxon>Tracheophyta</taxon>
        <taxon>Spermatophyta</taxon>
        <taxon>Magnoliopsida</taxon>
        <taxon>eudicotyledons</taxon>
        <taxon>Gunneridae</taxon>
        <taxon>Pentapetalae</taxon>
        <taxon>rosids</taxon>
        <taxon>fabids</taxon>
        <taxon>Fabales</taxon>
        <taxon>Fabaceae</taxon>
        <taxon>Papilionoideae</taxon>
        <taxon>50 kb inversion clade</taxon>
        <taxon>NPAAA clade</taxon>
        <taxon>Hologalegina</taxon>
        <taxon>IRL clade</taxon>
        <taxon>Fabeae</taxon>
        <taxon>Lathyrus</taxon>
    </lineage>
</organism>
<keyword evidence="2" id="KW-1185">Reference proteome</keyword>
<dbReference type="Gramene" id="Psat01G0513100-T1">
    <property type="protein sequence ID" value="KAI5447560.1"/>
    <property type="gene ID" value="KIW84_015131"/>
</dbReference>
<protein>
    <submittedName>
        <fullName evidence="1">Uncharacterized protein</fullName>
    </submittedName>
</protein>
<dbReference type="AlphaFoldDB" id="A0A9D5BPY0"/>
<evidence type="ECO:0000313" key="2">
    <source>
        <dbReference type="Proteomes" id="UP001058974"/>
    </source>
</evidence>
<name>A0A9D5BPY0_PEA</name>
<reference evidence="1 2" key="1">
    <citation type="journal article" date="2022" name="Nat. Genet.">
        <title>Improved pea reference genome and pan-genome highlight genomic features and evolutionary characteristics.</title>
        <authorList>
            <person name="Yang T."/>
            <person name="Liu R."/>
            <person name="Luo Y."/>
            <person name="Hu S."/>
            <person name="Wang D."/>
            <person name="Wang C."/>
            <person name="Pandey M.K."/>
            <person name="Ge S."/>
            <person name="Xu Q."/>
            <person name="Li N."/>
            <person name="Li G."/>
            <person name="Huang Y."/>
            <person name="Saxena R.K."/>
            <person name="Ji Y."/>
            <person name="Li M."/>
            <person name="Yan X."/>
            <person name="He Y."/>
            <person name="Liu Y."/>
            <person name="Wang X."/>
            <person name="Xiang C."/>
            <person name="Varshney R.K."/>
            <person name="Ding H."/>
            <person name="Gao S."/>
            <person name="Zong X."/>
        </authorList>
    </citation>
    <scope>NUCLEOTIDE SEQUENCE [LARGE SCALE GENOMIC DNA]</scope>
    <source>
        <strain evidence="1 2">cv. Zhongwan 6</strain>
    </source>
</reference>
<accession>A0A9D5BPY0</accession>
<proteinExistence type="predicted"/>
<gene>
    <name evidence="1" type="ORF">KIW84_015131</name>
</gene>
<sequence length="254" mass="28256">MKLVGSSARCCNVHFHEALPKRSSYPAYDVCTTWCNISKDLSLYRNISLINLGRLETISELVVLYHRAIHYNCSQIVDAYIEDIGEKEKEILHLQRTTHNPHETLTVSAFQTLTTSKTIASAVNPSSTVKIAVKTFDHRSHRSNPPHLRPCLASSFESPSTNNFELNLSTIKHPPLITPPTPQKSSTSSATVAAVTGENLVTIPKPSLHPLLQLFYSAVKRTQPSLILAQVWRPLTIDSLKQRGHSLSIQNSTQ</sequence>
<dbReference type="EMBL" id="JAMSHJ010000001">
    <property type="protein sequence ID" value="KAI5447560.1"/>
    <property type="molecule type" value="Genomic_DNA"/>
</dbReference>
<comment type="caution">
    <text evidence="1">The sequence shown here is derived from an EMBL/GenBank/DDBJ whole genome shotgun (WGS) entry which is preliminary data.</text>
</comment>
<dbReference type="Proteomes" id="UP001058974">
    <property type="component" value="Chromosome 1"/>
</dbReference>